<gene>
    <name evidence="7" type="ORF">TeGR_g2508</name>
</gene>
<keyword evidence="8" id="KW-1185">Reference proteome</keyword>
<comment type="caution">
    <text evidence="7">The sequence shown here is derived from an EMBL/GenBank/DDBJ whole genome shotgun (WGS) entry which is preliminary data.</text>
</comment>
<protein>
    <recommendedName>
        <fullName evidence="6">Fatty acid hydroxylase domain-containing protein</fullName>
    </recommendedName>
</protein>
<keyword evidence="2 5" id="KW-0812">Transmembrane</keyword>
<evidence type="ECO:0000256" key="1">
    <source>
        <dbReference type="ARBA" id="ARBA00004370"/>
    </source>
</evidence>
<evidence type="ECO:0000313" key="7">
    <source>
        <dbReference type="EMBL" id="GMI25801.1"/>
    </source>
</evidence>
<feature type="domain" description="Fatty acid hydroxylase" evidence="6">
    <location>
        <begin position="163"/>
        <end position="296"/>
    </location>
</feature>
<evidence type="ECO:0000256" key="4">
    <source>
        <dbReference type="ARBA" id="ARBA00023136"/>
    </source>
</evidence>
<feature type="transmembrane region" description="Helical" evidence="5">
    <location>
        <begin position="12"/>
        <end position="32"/>
    </location>
</feature>
<keyword evidence="3 5" id="KW-1133">Transmembrane helix</keyword>
<organism evidence="7 8">
    <name type="scientific">Tetraparma gracilis</name>
    <dbReference type="NCBI Taxonomy" id="2962635"/>
    <lineage>
        <taxon>Eukaryota</taxon>
        <taxon>Sar</taxon>
        <taxon>Stramenopiles</taxon>
        <taxon>Ochrophyta</taxon>
        <taxon>Bolidophyceae</taxon>
        <taxon>Parmales</taxon>
        <taxon>Triparmaceae</taxon>
        <taxon>Tetraparma</taxon>
    </lineage>
</organism>
<name>A0ABQ6MGU0_9STRA</name>
<keyword evidence="4 5" id="KW-0472">Membrane</keyword>
<dbReference type="PANTHER" id="PTHR11863">
    <property type="entry name" value="STEROL DESATURASE"/>
    <property type="match status" value="1"/>
</dbReference>
<feature type="transmembrane region" description="Helical" evidence="5">
    <location>
        <begin position="65"/>
        <end position="91"/>
    </location>
</feature>
<dbReference type="InterPro" id="IPR006694">
    <property type="entry name" value="Fatty_acid_hydroxylase"/>
</dbReference>
<reference evidence="7 8" key="1">
    <citation type="journal article" date="2023" name="Commun. Biol.">
        <title>Genome analysis of Parmales, the sister group of diatoms, reveals the evolutionary specialization of diatoms from phago-mixotrophs to photoautotrophs.</title>
        <authorList>
            <person name="Ban H."/>
            <person name="Sato S."/>
            <person name="Yoshikawa S."/>
            <person name="Yamada K."/>
            <person name="Nakamura Y."/>
            <person name="Ichinomiya M."/>
            <person name="Sato N."/>
            <person name="Blanc-Mathieu R."/>
            <person name="Endo H."/>
            <person name="Kuwata A."/>
            <person name="Ogata H."/>
        </authorList>
    </citation>
    <scope>NUCLEOTIDE SEQUENCE [LARGE SCALE GENOMIC DNA]</scope>
</reference>
<dbReference type="Pfam" id="PF04116">
    <property type="entry name" value="FA_hydroxylase"/>
    <property type="match status" value="1"/>
</dbReference>
<comment type="subcellular location">
    <subcellularLocation>
        <location evidence="1">Membrane</location>
    </subcellularLocation>
</comment>
<proteinExistence type="predicted"/>
<evidence type="ECO:0000256" key="5">
    <source>
        <dbReference type="SAM" id="Phobius"/>
    </source>
</evidence>
<evidence type="ECO:0000256" key="3">
    <source>
        <dbReference type="ARBA" id="ARBA00022989"/>
    </source>
</evidence>
<dbReference type="EMBL" id="BRYB01001439">
    <property type="protein sequence ID" value="GMI25801.1"/>
    <property type="molecule type" value="Genomic_DNA"/>
</dbReference>
<dbReference type="InterPro" id="IPR050307">
    <property type="entry name" value="Sterol_Desaturase_Related"/>
</dbReference>
<evidence type="ECO:0000259" key="6">
    <source>
        <dbReference type="Pfam" id="PF04116"/>
    </source>
</evidence>
<dbReference type="Proteomes" id="UP001165060">
    <property type="component" value="Unassembled WGS sequence"/>
</dbReference>
<accession>A0ABQ6MGU0</accession>
<evidence type="ECO:0000313" key="8">
    <source>
        <dbReference type="Proteomes" id="UP001165060"/>
    </source>
</evidence>
<evidence type="ECO:0000256" key="2">
    <source>
        <dbReference type="ARBA" id="ARBA00022692"/>
    </source>
</evidence>
<sequence>MLGSTVWGCRTTWLVLSFVAATCLLFQSPPLLPGLFLSYSSFVGDLAASLAGALSPYAALSQPALAFALGTTFLLEATFWSCNAVLGLIYYFDPALLKPYKLHEDKFPPAALIRSCLADVVIGHAVVRPPLLYLTHSLFLRFGMSASPSEIPPLATIYLQLFASILVDDTLFYWSHRMLHHPAIYKHIHKQHHTFKYTIGIATEYCHPVEDFFSNILSTTAGPLLMGSHESVLWLYLNLKLWQSIDAHSGYNFPFPVSPFSVLRSMDCAPAHDYHHSHNAGNFGGFFIFWDWVCGTDVKYSAHLEKNRDKDAYWNVVGGGAGEGGAKTT</sequence>